<name>A0A6G0Y0X4_APHCR</name>
<keyword evidence="1" id="KW-1133">Transmembrane helix</keyword>
<reference evidence="3 4" key="1">
    <citation type="submission" date="2019-08" db="EMBL/GenBank/DDBJ databases">
        <title>Whole genome of Aphis craccivora.</title>
        <authorList>
            <person name="Voronova N.V."/>
            <person name="Shulinski R.S."/>
            <person name="Bandarenka Y.V."/>
            <person name="Zhorov D.G."/>
            <person name="Warner D."/>
        </authorList>
    </citation>
    <scope>NUCLEOTIDE SEQUENCE [LARGE SCALE GENOMIC DNA]</scope>
    <source>
        <strain evidence="3">180601</strain>
        <tissue evidence="3">Whole Body</tissue>
    </source>
</reference>
<dbReference type="Proteomes" id="UP000478052">
    <property type="component" value="Unassembled WGS sequence"/>
</dbReference>
<keyword evidence="4" id="KW-1185">Reference proteome</keyword>
<dbReference type="OrthoDB" id="6588292at2759"/>
<evidence type="ECO:0000313" key="3">
    <source>
        <dbReference type="EMBL" id="KAF0746945.1"/>
    </source>
</evidence>
<evidence type="ECO:0000256" key="1">
    <source>
        <dbReference type="SAM" id="Phobius"/>
    </source>
</evidence>
<accession>A0A6G0Y0X4</accession>
<proteinExistence type="predicted"/>
<feature type="domain" description="DUF4806" evidence="2">
    <location>
        <begin position="447"/>
        <end position="512"/>
    </location>
</feature>
<dbReference type="Pfam" id="PF16064">
    <property type="entry name" value="DUF4806"/>
    <property type="match status" value="1"/>
</dbReference>
<keyword evidence="1" id="KW-0472">Membrane</keyword>
<dbReference type="EMBL" id="VUJU01007017">
    <property type="protein sequence ID" value="KAF0746945.1"/>
    <property type="molecule type" value="Genomic_DNA"/>
</dbReference>
<organism evidence="3 4">
    <name type="scientific">Aphis craccivora</name>
    <name type="common">Cowpea aphid</name>
    <dbReference type="NCBI Taxonomy" id="307492"/>
    <lineage>
        <taxon>Eukaryota</taxon>
        <taxon>Metazoa</taxon>
        <taxon>Ecdysozoa</taxon>
        <taxon>Arthropoda</taxon>
        <taxon>Hexapoda</taxon>
        <taxon>Insecta</taxon>
        <taxon>Pterygota</taxon>
        <taxon>Neoptera</taxon>
        <taxon>Paraneoptera</taxon>
        <taxon>Hemiptera</taxon>
        <taxon>Sternorrhyncha</taxon>
        <taxon>Aphidomorpha</taxon>
        <taxon>Aphidoidea</taxon>
        <taxon>Aphididae</taxon>
        <taxon>Aphidini</taxon>
        <taxon>Aphis</taxon>
        <taxon>Aphis</taxon>
    </lineage>
</organism>
<dbReference type="InterPro" id="IPR032071">
    <property type="entry name" value="DUF4806"/>
</dbReference>
<evidence type="ECO:0000259" key="2">
    <source>
        <dbReference type="Pfam" id="PF16064"/>
    </source>
</evidence>
<dbReference type="PANTHER" id="PTHR33053:SF24">
    <property type="entry name" value="TRANSPOSASE DOMAIN-CONTAINING PROTEIN"/>
    <property type="match status" value="1"/>
</dbReference>
<gene>
    <name evidence="3" type="ORF">FWK35_00019260</name>
</gene>
<protein>
    <submittedName>
        <fullName evidence="3">GATA zinc finger domain-containing protein 8-like isoform X2</fullName>
    </submittedName>
</protein>
<dbReference type="AlphaFoldDB" id="A0A6G0Y0X4"/>
<evidence type="ECO:0000313" key="4">
    <source>
        <dbReference type="Proteomes" id="UP000478052"/>
    </source>
</evidence>
<keyword evidence="1" id="KW-0812">Transmembrane</keyword>
<comment type="caution">
    <text evidence="3">The sequence shown here is derived from an EMBL/GenBank/DDBJ whole genome shotgun (WGS) entry which is preliminary data.</text>
</comment>
<sequence>MLRYYCLSIRYTYDLYHLPATIYNTTRLINLDLVYSFLQFSKFNKYILYLQLQLGSWLNNSGPKMYAGFIPTCLVLLLSTSIQLYIIMSSTQSNNARSNVNNAIDSSHQDMFIPPIQPIQLGFRYLMDLDYVNSYLSTWVVGYFENENKYSVIPTNWLIMVNNTWFSKWPNSLNIATVTSNIQNGTEPSKSWKCFPVKTYEKYKASLREKELFSCSEQSDSGVMVNKKRKKTPNVRLSNFLEDSDSGSSSANESSVKIIKAKLKSSTPHPRKSLDFNSLPSNIVAEAMDTLYNNGEHFSQPIKSFINHNPTDHLEILQSNLSEITPSSIPANSNEINSENTALSIPDNHHQSFENFNNSMIFNNNTTLNLGGNSGLQTNPPNFDSLINNSCENVQVTNDDNSIILKSILEYVKRIDSRLYKIEEEFKHGNQIIMQQKPLNDEFVSLFPMKEPSEITNVDLRLENSPEFEKQFKMFMKTIGGVKVKNFVKRVLSRLFRNKLAMNCSWCGLQGNFGLQKLKLFSLMNGVCKTIFNDCTDSLFEELVKEWFKHGKQRYFRENKNNNNIKRKTKAPETMSKRHFERHIKSTIQNQSPYSAQSASVNVIPKNSLISSYNYTSASSTSDISNQLLVSDSEIPNNCTKTVNSNKKVDSILNDFTLFHENSTPNPLQNNKPILADKLRFIISKYHVSHNFVNELLTILRDEELDVPKDVRTLLQTPKSHSYNILNINPGTYIHFGIRNMLIPIISKFFDELHNLSLLELGCNIDGLPISRSSKACFWPILVSFVNCSIHNLSKIVIPIGIYYHKSKKPSSASEFLTHFISEMKTIIDSGGLCINDKMFQLKISQVVCDAPAKAFILNVKGHNAYFSCNSCIVEGSFINNRMSYLDINCTLRTNESFREKLDEYYHKGESPLETFDINITNIVVLEYMHNICLGVMKKLLSFWVKGLKPIRLLSVDMDLINSDLSLEDIEFWKASEFRCFLLYTGPIVLKGRLKKKLYSHFIILHCAIRLLMSDKTCILFNDVANDMLRSFDKMYSILYGEDTINYNVHGLIHVSNFVKLHGPLDNFSAFKYENYLGFLKKITKNGSYPLEDIYNRVIEYNRFNNLNTTDIIYPILKNEIDYYGPLYGKNLLVTYYNSMILQKFSITCNNSKDNTFLLYTNDVISVKKIIRYTNSCIMLEVVKFHECYSMFNSPIKSTEVGCFYVNILNISSSYLIPLDSISLKCFFVSISNNKAIMFTLLHSLYV</sequence>
<dbReference type="PANTHER" id="PTHR33053">
    <property type="entry name" value="PROTEIN, PUTATIVE-RELATED"/>
    <property type="match status" value="1"/>
</dbReference>
<feature type="transmembrane region" description="Helical" evidence="1">
    <location>
        <begin position="66"/>
        <end position="88"/>
    </location>
</feature>